<evidence type="ECO:0000313" key="1">
    <source>
        <dbReference type="EMBL" id="KAI1508752.1"/>
    </source>
</evidence>
<dbReference type="EMBL" id="NRDI02000024">
    <property type="protein sequence ID" value="KAI1508752.1"/>
    <property type="molecule type" value="Genomic_DNA"/>
</dbReference>
<sequence>MLPPLPITVLETVLWEILQISRVGWFPSHPLLLRFLWLRIFNIIATLRETCSLSRLPTSQFYLVERVFLYYFIYIFRGGDGSVC</sequence>
<dbReference type="Proteomes" id="UP000249757">
    <property type="component" value="Unassembled WGS sequence"/>
</dbReference>
<gene>
    <name evidence="1" type="ORF">Ptr86124_012381</name>
</gene>
<accession>A0A922SVY0</accession>
<name>A0A922SVY0_9PLEO</name>
<evidence type="ECO:0000313" key="2">
    <source>
        <dbReference type="Proteomes" id="UP000249757"/>
    </source>
</evidence>
<organism evidence="1 2">
    <name type="scientific">Pyrenophora tritici-repentis</name>
    <dbReference type="NCBI Taxonomy" id="45151"/>
    <lineage>
        <taxon>Eukaryota</taxon>
        <taxon>Fungi</taxon>
        <taxon>Dikarya</taxon>
        <taxon>Ascomycota</taxon>
        <taxon>Pezizomycotina</taxon>
        <taxon>Dothideomycetes</taxon>
        <taxon>Pleosporomycetidae</taxon>
        <taxon>Pleosporales</taxon>
        <taxon>Pleosporineae</taxon>
        <taxon>Pleosporaceae</taxon>
        <taxon>Pyrenophora</taxon>
    </lineage>
</organism>
<protein>
    <submittedName>
        <fullName evidence="1">Uncharacterized protein</fullName>
    </submittedName>
</protein>
<comment type="caution">
    <text evidence="1">The sequence shown here is derived from an EMBL/GenBank/DDBJ whole genome shotgun (WGS) entry which is preliminary data.</text>
</comment>
<proteinExistence type="predicted"/>
<keyword evidence="2" id="KW-1185">Reference proteome</keyword>
<dbReference type="AlphaFoldDB" id="A0A922SVY0"/>
<reference evidence="2" key="1">
    <citation type="journal article" date="2022" name="Microb. Genom.">
        <title>A global pangenome for the wheat fungal pathogen Pyrenophora tritici-repentis and prediction of effector protein structural homology.</title>
        <authorList>
            <person name="Moolhuijzen P.M."/>
            <person name="See P.T."/>
            <person name="Shi G."/>
            <person name="Powell H.R."/>
            <person name="Cockram J."/>
            <person name="Jorgensen L.N."/>
            <person name="Benslimane H."/>
            <person name="Strelkov S.E."/>
            <person name="Turner J."/>
            <person name="Liu Z."/>
            <person name="Moffat C.S."/>
        </authorList>
    </citation>
    <scope>NUCLEOTIDE SEQUENCE [LARGE SCALE GENOMIC DNA]</scope>
</reference>